<dbReference type="HOGENOM" id="CLU_020027_0_1_9"/>
<feature type="domain" description="Beta-lactamase-related" evidence="1">
    <location>
        <begin position="5"/>
        <end position="306"/>
    </location>
</feature>
<name>U4TKD5_9LACO</name>
<dbReference type="Pfam" id="PF00144">
    <property type="entry name" value="Beta-lactamase"/>
    <property type="match status" value="1"/>
</dbReference>
<dbReference type="AlphaFoldDB" id="U4TKD5"/>
<accession>U4TKD5</accession>
<reference evidence="3" key="1">
    <citation type="journal article" date="2013" name="Genome Announc.">
        <title>Whole-Genome Sequencing of Lactobacillus shenzhenensis Strain LY-73T.</title>
        <authorList>
            <person name="Lin Z."/>
            <person name="Liu Z."/>
            <person name="Yang R."/>
            <person name="Zou Y."/>
            <person name="Wan D."/>
            <person name="Chen J."/>
            <person name="Guo M."/>
            <person name="Zhao J."/>
            <person name="Fang C."/>
            <person name="Yang R."/>
            <person name="Liu F."/>
        </authorList>
    </citation>
    <scope>NUCLEOTIDE SEQUENCE [LARGE SCALE GENOMIC DNA]</scope>
    <source>
        <strain evidence="3">LY-73</strain>
    </source>
</reference>
<dbReference type="SUPFAM" id="SSF56601">
    <property type="entry name" value="beta-lactamase/transpeptidase-like"/>
    <property type="match status" value="1"/>
</dbReference>
<dbReference type="InterPro" id="IPR050491">
    <property type="entry name" value="AmpC-like"/>
</dbReference>
<evidence type="ECO:0000259" key="1">
    <source>
        <dbReference type="Pfam" id="PF00144"/>
    </source>
</evidence>
<gene>
    <name evidence="2" type="ORF">L248_2170</name>
</gene>
<dbReference type="Gene3D" id="3.40.710.10">
    <property type="entry name" value="DD-peptidase/beta-lactamase superfamily"/>
    <property type="match status" value="1"/>
</dbReference>
<sequence>MMQVVTPTRTVYAYAGGLADIERKVPFTADTVTGIGSLSKQFLAVAVMQQVAAGRLRLTDRLGAYVPEYSAGSQVTLADLLTMSSGIPDYPTLLQKQHPTDAALETNPQSVRRLGAALSLPELLSLLGDQPLQFVPGSHSSYSNTNYVLLGIILARVLNKPLGQILEDNLWTPLDLSATQLGTRHAQALRYLPWHDELVFVGRGQHTVADSGIVTSATDYANWLQAILTSSDRLLPAPAWDQIFTIHHDFYGMGWFQHGPWYWHSSLILGYQADVFLSFDRQLAVFWFTNVRFLTASAKDWNRQQREWLDGLTR</sequence>
<dbReference type="InterPro" id="IPR001466">
    <property type="entry name" value="Beta-lactam-related"/>
</dbReference>
<organism evidence="2 3">
    <name type="scientific">Schleiferilactobacillus shenzhenensis LY-73</name>
    <dbReference type="NCBI Taxonomy" id="1231336"/>
    <lineage>
        <taxon>Bacteria</taxon>
        <taxon>Bacillati</taxon>
        <taxon>Bacillota</taxon>
        <taxon>Bacilli</taxon>
        <taxon>Lactobacillales</taxon>
        <taxon>Lactobacillaceae</taxon>
        <taxon>Schleiferilactobacillus</taxon>
    </lineage>
</organism>
<evidence type="ECO:0000313" key="2">
    <source>
        <dbReference type="EMBL" id="ERL63810.1"/>
    </source>
</evidence>
<dbReference type="PANTHER" id="PTHR46825:SF9">
    <property type="entry name" value="BETA-LACTAMASE-RELATED DOMAIN-CONTAINING PROTEIN"/>
    <property type="match status" value="1"/>
</dbReference>
<protein>
    <recommendedName>
        <fullName evidence="1">Beta-lactamase-related domain-containing protein</fullName>
    </recommendedName>
</protein>
<dbReference type="eggNOG" id="COG1680">
    <property type="taxonomic scope" value="Bacteria"/>
</dbReference>
<keyword evidence="3" id="KW-1185">Reference proteome</keyword>
<evidence type="ECO:0000313" key="3">
    <source>
        <dbReference type="Proteomes" id="UP000030647"/>
    </source>
</evidence>
<dbReference type="STRING" id="1231336.L248_2170"/>
<dbReference type="Proteomes" id="UP000030647">
    <property type="component" value="Unassembled WGS sequence"/>
</dbReference>
<dbReference type="PANTHER" id="PTHR46825">
    <property type="entry name" value="D-ALANYL-D-ALANINE-CARBOXYPEPTIDASE/ENDOPEPTIDASE AMPH"/>
    <property type="match status" value="1"/>
</dbReference>
<proteinExistence type="predicted"/>
<dbReference type="InterPro" id="IPR012338">
    <property type="entry name" value="Beta-lactam/transpept-like"/>
</dbReference>
<dbReference type="EMBL" id="KI271613">
    <property type="protein sequence ID" value="ERL63810.1"/>
    <property type="molecule type" value="Genomic_DNA"/>
</dbReference>